<accession>A0A0M8MKZ5</accession>
<dbReference type="AlphaFoldDB" id="A0A0M8MKZ5"/>
<evidence type="ECO:0000313" key="3">
    <source>
        <dbReference type="Proteomes" id="UP000037737"/>
    </source>
</evidence>
<feature type="compositionally biased region" description="Pro residues" evidence="1">
    <location>
        <begin position="44"/>
        <end position="63"/>
    </location>
</feature>
<reference evidence="2" key="1">
    <citation type="submission" date="2015-04" db="EMBL/GenBank/DDBJ databases">
        <title>Complete genome sequence of Microbacterium chocolatum SIT 101, a bacterium enantioselectively hydrolyzing mesomeric diesters.</title>
        <authorList>
            <person name="Li X."/>
            <person name="Xu Y."/>
        </authorList>
    </citation>
    <scope>NUCLEOTIDE SEQUENCE [LARGE SCALE GENOMIC DNA]</scope>
    <source>
        <strain evidence="2">SIT 101</strain>
    </source>
</reference>
<feature type="region of interest" description="Disordered" evidence="1">
    <location>
        <begin position="27"/>
        <end position="72"/>
    </location>
</feature>
<protein>
    <submittedName>
        <fullName evidence="2">Uncharacterized protein</fullName>
    </submittedName>
</protein>
<dbReference type="PATRIC" id="fig|84292.3.peg.489"/>
<sequence length="176" mass="18401">MWAILGGVLVLLFGFIIIMSVVTGSDPEKDDAVSATPSPAVPSSVPPSPTPSATPWSEPPAPQPEAVEPPVEDTTVDALLDRLNSAGMGGIALGDRFRFTGELVMPDMWFTGAAGEYTVLLSAQGGAQDLQVFVDEDLAANWSDGTRVEMVVESVEATINGETTDGWLRVVSAAVL</sequence>
<dbReference type="KEGG" id="mcw:A8L33_03930"/>
<keyword evidence="3" id="KW-1185">Reference proteome</keyword>
<dbReference type="EMBL" id="LAVO01000001">
    <property type="protein sequence ID" value="KOS12237.1"/>
    <property type="molecule type" value="Genomic_DNA"/>
</dbReference>
<comment type="caution">
    <text evidence="2">The sequence shown here is derived from an EMBL/GenBank/DDBJ whole genome shotgun (WGS) entry which is preliminary data.</text>
</comment>
<organism evidence="2 3">
    <name type="scientific">Microbacterium aurantiacum</name>
    <dbReference type="NCBI Taxonomy" id="162393"/>
    <lineage>
        <taxon>Bacteria</taxon>
        <taxon>Bacillati</taxon>
        <taxon>Actinomycetota</taxon>
        <taxon>Actinomycetes</taxon>
        <taxon>Micrococcales</taxon>
        <taxon>Microbacteriaceae</taxon>
        <taxon>Microbacterium</taxon>
    </lineage>
</organism>
<name>A0A0M8MKZ5_9MICO</name>
<feature type="compositionally biased region" description="Low complexity" evidence="1">
    <location>
        <begin position="33"/>
        <end position="43"/>
    </location>
</feature>
<evidence type="ECO:0000256" key="1">
    <source>
        <dbReference type="SAM" id="MobiDB-lite"/>
    </source>
</evidence>
<evidence type="ECO:0000313" key="2">
    <source>
        <dbReference type="EMBL" id="KOS12237.1"/>
    </source>
</evidence>
<proteinExistence type="predicted"/>
<dbReference type="Proteomes" id="UP000037737">
    <property type="component" value="Unassembled WGS sequence"/>
</dbReference>
<gene>
    <name evidence="2" type="ORF">XI38_02355</name>
</gene>